<accession>A0A1Y3QSZ1</accession>
<dbReference type="SUPFAM" id="SSF56935">
    <property type="entry name" value="Porins"/>
    <property type="match status" value="1"/>
</dbReference>
<evidence type="ECO:0000313" key="6">
    <source>
        <dbReference type="Proteomes" id="UP000195772"/>
    </source>
</evidence>
<dbReference type="AlphaFoldDB" id="A0A1Y3QSZ1"/>
<dbReference type="EMBL" id="NFHB01000009">
    <property type="protein sequence ID" value="OUN02225.1"/>
    <property type="molecule type" value="Genomic_DNA"/>
</dbReference>
<dbReference type="PROSITE" id="PS51257">
    <property type="entry name" value="PROKAR_LIPOPROTEIN"/>
    <property type="match status" value="1"/>
</dbReference>
<keyword evidence="3" id="KW-0998">Cell outer membrane</keyword>
<dbReference type="eggNOG" id="COG1629">
    <property type="taxonomic scope" value="Bacteria"/>
</dbReference>
<protein>
    <submittedName>
        <fullName evidence="5">Collagen-binding protein</fullName>
    </submittedName>
</protein>
<dbReference type="Pfam" id="PF13715">
    <property type="entry name" value="CarbopepD_reg_2"/>
    <property type="match status" value="1"/>
</dbReference>
<evidence type="ECO:0000256" key="2">
    <source>
        <dbReference type="ARBA" id="ARBA00023136"/>
    </source>
</evidence>
<dbReference type="Gene3D" id="2.60.40.1120">
    <property type="entry name" value="Carboxypeptidase-like, regulatory domain"/>
    <property type="match status" value="1"/>
</dbReference>
<feature type="signal peptide" evidence="4">
    <location>
        <begin position="1"/>
        <end position="20"/>
    </location>
</feature>
<keyword evidence="4" id="KW-0732">Signal</keyword>
<organism evidence="5 6">
    <name type="scientific">Alistipes onderdonkii</name>
    <dbReference type="NCBI Taxonomy" id="328813"/>
    <lineage>
        <taxon>Bacteria</taxon>
        <taxon>Pseudomonadati</taxon>
        <taxon>Bacteroidota</taxon>
        <taxon>Bacteroidia</taxon>
        <taxon>Bacteroidales</taxon>
        <taxon>Rikenellaceae</taxon>
        <taxon>Alistipes</taxon>
    </lineage>
</organism>
<dbReference type="InterPro" id="IPR036942">
    <property type="entry name" value="Beta-barrel_TonB_sf"/>
</dbReference>
<proteinExistence type="predicted"/>
<dbReference type="Gene3D" id="2.40.170.20">
    <property type="entry name" value="TonB-dependent receptor, beta-barrel domain"/>
    <property type="match status" value="1"/>
</dbReference>
<reference evidence="6" key="1">
    <citation type="submission" date="2017-04" db="EMBL/GenBank/DDBJ databases">
        <title>Function of individual gut microbiota members based on whole genome sequencing of pure cultures obtained from chicken caecum.</title>
        <authorList>
            <person name="Medvecky M."/>
            <person name="Cejkova D."/>
            <person name="Polansky O."/>
            <person name="Karasova D."/>
            <person name="Kubasova T."/>
            <person name="Cizek A."/>
            <person name="Rychlik I."/>
        </authorList>
    </citation>
    <scope>NUCLEOTIDE SEQUENCE [LARGE SCALE GENOMIC DNA]</scope>
    <source>
        <strain evidence="6">An90</strain>
    </source>
</reference>
<evidence type="ECO:0000256" key="3">
    <source>
        <dbReference type="ARBA" id="ARBA00023237"/>
    </source>
</evidence>
<keyword evidence="5" id="KW-0176">Collagen</keyword>
<dbReference type="RefSeq" id="WP_087403299.1">
    <property type="nucleotide sequence ID" value="NZ_DAWDON010000017.1"/>
</dbReference>
<comment type="caution">
    <text evidence="5">The sequence shown here is derived from an EMBL/GenBank/DDBJ whole genome shotgun (WGS) entry which is preliminary data.</text>
</comment>
<dbReference type="Proteomes" id="UP000195772">
    <property type="component" value="Unassembled WGS sequence"/>
</dbReference>
<dbReference type="SUPFAM" id="SSF49452">
    <property type="entry name" value="Starch-binding domain-like"/>
    <property type="match status" value="1"/>
</dbReference>
<evidence type="ECO:0000313" key="5">
    <source>
        <dbReference type="EMBL" id="OUN02225.1"/>
    </source>
</evidence>
<name>A0A1Y3QSZ1_9BACT</name>
<dbReference type="InterPro" id="IPR013784">
    <property type="entry name" value="Carb-bd-like_fold"/>
</dbReference>
<dbReference type="GO" id="GO:0009279">
    <property type="term" value="C:cell outer membrane"/>
    <property type="evidence" value="ECO:0007669"/>
    <property type="project" value="UniProtKB-SubCell"/>
</dbReference>
<dbReference type="eggNOG" id="COG4771">
    <property type="taxonomic scope" value="Bacteria"/>
</dbReference>
<evidence type="ECO:0000256" key="4">
    <source>
        <dbReference type="SAM" id="SignalP"/>
    </source>
</evidence>
<sequence>MKIRALLVILLTLACAGAYAQDGGVKGKVVSRDGRVALSNVKVVVEPLGVTVMTDNHGNFNIDQLPKGEYQLKFEAPEFENLDLAIRVDKMVKNLNSVVMAPDVQYVIDDAVFAEFDSDTAADGQSLPSSLSSSKDVFNNIASYKFSEMRFNVRGYDSQYSSIYLNGIRFNDAMTGYGPWSLWSGLNDATRNQENTAGLRSSGYGIDGIGGTTNVNARASQMRKGFRASVVNGNSMYRFRAMVSYASGLLDNGWSYAFSFSTRQGGNSYVDGVYYNAYGYFASVEKRFGGDRHNLALTILGAPTERGAQQASTQEAYDLLSNNYYNPNVGKQDGKLRNSRVRDYHEPIVMLNYGFDISSNTKLAAAASFRFGKNGYSALTWTDGPDPRPDYYRYLPSFYTNRILQLSEGIESSDLGTYNDLALRSMREWITDPSKSQMDYDNMFRMNYNRNKSGASGIYMIEERHTDQRDFNFAANIAHTFRNQSVLRGGLTARINRTEYYDQVKDLLGADYWLDVDKFALRDNGNYNPLLSQNDLDYYLKHGEARRVGEGDKFSYDYYANLRQAQVWAQYYASFGGFTMSLGGEVGYTAMWRDGRLRKGLFANNSLGKSKTLDYLTYKLKGEFSYRFSGAHAIDANVAYMVNPPQFRDAFVSARTRNTTTPGLDSEKVLGVDLSYNLNLPWITARVSGYYTSVADQSKVISYYDDTQSSFTNFAMSGIDKRYYGLEVGVVVPIWGGISFNGALSLGDYRYTSDANFTQTRDNSEEVLRGDKVLWDDLYVESTPQTALNLGLSYRGPRNWFASVDFNYYDRIYLSMNPARRTRAAYATVLRPDEAAQLPGAVKYTALMNLREQEKFDSAYTLNLSVGKNWYIHRIYQLGFSLEVKNILNDQTIRTGGYEQMRLSRRTYVNKEGAAAQPIQYYVPFDSKYFYLLGTTYYLNVYFRF</sequence>
<dbReference type="OrthoDB" id="1453181at2"/>
<dbReference type="GO" id="GO:0030246">
    <property type="term" value="F:carbohydrate binding"/>
    <property type="evidence" value="ECO:0007669"/>
    <property type="project" value="InterPro"/>
</dbReference>
<evidence type="ECO:0000256" key="1">
    <source>
        <dbReference type="ARBA" id="ARBA00004442"/>
    </source>
</evidence>
<gene>
    <name evidence="5" type="ORF">B5G41_12750</name>
</gene>
<keyword evidence="2" id="KW-0472">Membrane</keyword>
<comment type="subcellular location">
    <subcellularLocation>
        <location evidence="1">Cell outer membrane</location>
    </subcellularLocation>
</comment>
<feature type="chain" id="PRO_5013096407" evidence="4">
    <location>
        <begin position="21"/>
        <end position="945"/>
    </location>
</feature>